<dbReference type="AlphaFoldDB" id="A0ABD1NNW1"/>
<protein>
    <submittedName>
        <fullName evidence="3">Chromophore lyase CRL</fullName>
    </submittedName>
</protein>
<evidence type="ECO:0000313" key="3">
    <source>
        <dbReference type="EMBL" id="KAL2453303.1"/>
    </source>
</evidence>
<keyword evidence="4" id="KW-1185">Reference proteome</keyword>
<name>A0ABD1NNW1_9LAMI</name>
<evidence type="ECO:0000256" key="2">
    <source>
        <dbReference type="ARBA" id="ARBA00023239"/>
    </source>
</evidence>
<dbReference type="Pfam" id="PF06206">
    <property type="entry name" value="CpeT"/>
    <property type="match status" value="1"/>
</dbReference>
<reference evidence="4" key="1">
    <citation type="submission" date="2024-07" db="EMBL/GenBank/DDBJ databases">
        <title>Two chromosome-level genome assemblies of Korean endemic species Abeliophyllum distichum and Forsythia ovata (Oleaceae).</title>
        <authorList>
            <person name="Jang H."/>
        </authorList>
    </citation>
    <scope>NUCLEOTIDE SEQUENCE [LARGE SCALE GENOMIC DNA]</scope>
</reference>
<dbReference type="InterPro" id="IPR010404">
    <property type="entry name" value="CpcT/CpeT"/>
</dbReference>
<evidence type="ECO:0000256" key="1">
    <source>
        <dbReference type="ARBA" id="ARBA00008206"/>
    </source>
</evidence>
<dbReference type="InterPro" id="IPR038672">
    <property type="entry name" value="CpcT/CpeT_sf"/>
</dbReference>
<comment type="caution">
    <text evidence="3">The sequence shown here is derived from an EMBL/GenBank/DDBJ whole genome shotgun (WGS) entry which is preliminary data.</text>
</comment>
<organism evidence="3 4">
    <name type="scientific">Abeliophyllum distichum</name>
    <dbReference type="NCBI Taxonomy" id="126358"/>
    <lineage>
        <taxon>Eukaryota</taxon>
        <taxon>Viridiplantae</taxon>
        <taxon>Streptophyta</taxon>
        <taxon>Embryophyta</taxon>
        <taxon>Tracheophyta</taxon>
        <taxon>Spermatophyta</taxon>
        <taxon>Magnoliopsida</taxon>
        <taxon>eudicotyledons</taxon>
        <taxon>Gunneridae</taxon>
        <taxon>Pentapetalae</taxon>
        <taxon>asterids</taxon>
        <taxon>lamiids</taxon>
        <taxon>Lamiales</taxon>
        <taxon>Oleaceae</taxon>
        <taxon>Forsythieae</taxon>
        <taxon>Abeliophyllum</taxon>
    </lineage>
</organism>
<comment type="similarity">
    <text evidence="1">Belongs to the CpcT/CpeT biliprotein lyase family.</text>
</comment>
<proteinExistence type="inferred from homology"/>
<dbReference type="EMBL" id="JBFOLK010000752">
    <property type="protein sequence ID" value="KAL2453303.1"/>
    <property type="molecule type" value="Genomic_DNA"/>
</dbReference>
<evidence type="ECO:0000313" key="4">
    <source>
        <dbReference type="Proteomes" id="UP001604336"/>
    </source>
</evidence>
<dbReference type="CDD" id="cd16338">
    <property type="entry name" value="CpcT"/>
    <property type="match status" value="1"/>
</dbReference>
<keyword evidence="2 3" id="KW-0456">Lyase</keyword>
<gene>
    <name evidence="3" type="ORF">Adt_49197</name>
</gene>
<dbReference type="Gene3D" id="2.40.128.590">
    <property type="entry name" value="CpcT/CpeT domain"/>
    <property type="match status" value="1"/>
</dbReference>
<dbReference type="PANTHER" id="PTHR35137:SF1">
    <property type="entry name" value="CHROMOPHORE LYASE CRL, CHLOROPLASTIC"/>
    <property type="match status" value="1"/>
</dbReference>
<dbReference type="Proteomes" id="UP001604336">
    <property type="component" value="Unassembled WGS sequence"/>
</dbReference>
<sequence length="280" mass="31457">MGLGSPTTLASFCGLALPSFMTLYVHGLSFGFGLGLGHKRVEQGTGSGAEDSGVIGGALWLKRMTKSTTRWDHTRIVAQSLAGEKFSREQASRDPDNYFNLRWLSCPAAEMVDGSKVLYFEQAFWRTPHKPFRQRFFMVKPCQKEMKCDVEFSTYAIRDVEEYKNFCDRPEDQRPQPEEVIGDISEHLTTIYLKRCERGKRCLYEGSTPADGFPNTWNGASYCTSELAVLKNNEIHTWDRGYDDNGNQVWGGKGGPCEFKPAPVSSFNDMLSPLKTSLNA</sequence>
<accession>A0ABD1NNW1</accession>
<dbReference type="PANTHER" id="PTHR35137">
    <property type="entry name" value="CHROMOPHORE LYASE CRL, CHLOROPLASTIC"/>
    <property type="match status" value="1"/>
</dbReference>
<dbReference type="GO" id="GO:0016829">
    <property type="term" value="F:lyase activity"/>
    <property type="evidence" value="ECO:0007669"/>
    <property type="project" value="UniProtKB-KW"/>
</dbReference>